<organism evidence="1">
    <name type="scientific">Odontella aurita</name>
    <dbReference type="NCBI Taxonomy" id="265563"/>
    <lineage>
        <taxon>Eukaryota</taxon>
        <taxon>Sar</taxon>
        <taxon>Stramenopiles</taxon>
        <taxon>Ochrophyta</taxon>
        <taxon>Bacillariophyta</taxon>
        <taxon>Mediophyceae</taxon>
        <taxon>Biddulphiophycidae</taxon>
        <taxon>Eupodiscales</taxon>
        <taxon>Odontellaceae</taxon>
        <taxon>Odontella</taxon>
    </lineage>
</organism>
<evidence type="ECO:0000313" key="1">
    <source>
        <dbReference type="EMBL" id="CAE2284269.1"/>
    </source>
</evidence>
<proteinExistence type="predicted"/>
<gene>
    <name evidence="1" type="ORF">OAUR00152_LOCUS39433</name>
</gene>
<name>A0A7S4K5A3_9STRA</name>
<accession>A0A7S4K5A3</accession>
<sequence>MKDESTAAISSAAEVRQSQAVALWRAITRGKLVEAQELLLTLQLVQGTAFNFDDISQVTTEGTSVTSPATQSWSSTVRVYIVMLDQWERCLGSNNPNDSWGMECAQMCAELSKGKNACTWITHKDPRKKFHLEGPAWSIGFATSSRATKAKSFTSTIIALKGFPPGWDAQ</sequence>
<reference evidence="1" key="1">
    <citation type="submission" date="2021-01" db="EMBL/GenBank/DDBJ databases">
        <authorList>
            <person name="Corre E."/>
            <person name="Pelletier E."/>
            <person name="Niang G."/>
            <person name="Scheremetjew M."/>
            <person name="Finn R."/>
            <person name="Kale V."/>
            <person name="Holt S."/>
            <person name="Cochrane G."/>
            <person name="Meng A."/>
            <person name="Brown T."/>
            <person name="Cohen L."/>
        </authorList>
    </citation>
    <scope>NUCLEOTIDE SEQUENCE</scope>
    <source>
        <strain evidence="1">Isolate 1302-5</strain>
    </source>
</reference>
<dbReference type="AlphaFoldDB" id="A0A7S4K5A3"/>
<dbReference type="EMBL" id="HBKQ01057728">
    <property type="protein sequence ID" value="CAE2284269.1"/>
    <property type="molecule type" value="Transcribed_RNA"/>
</dbReference>
<protein>
    <submittedName>
        <fullName evidence="1">Uncharacterized protein</fullName>
    </submittedName>
</protein>